<dbReference type="Pfam" id="PF05450">
    <property type="entry name" value="Nicastrin"/>
    <property type="match status" value="1"/>
</dbReference>
<evidence type="ECO:0000256" key="6">
    <source>
        <dbReference type="ARBA" id="ARBA00022976"/>
    </source>
</evidence>
<reference evidence="14" key="1">
    <citation type="submission" date="2025-08" db="UniProtKB">
        <authorList>
            <consortium name="RefSeq"/>
        </authorList>
    </citation>
    <scope>IDENTIFICATION</scope>
</reference>
<dbReference type="Proteomes" id="UP000694867">
    <property type="component" value="Unplaced"/>
</dbReference>
<dbReference type="CTD" id="42964"/>
<evidence type="ECO:0000256" key="5">
    <source>
        <dbReference type="ARBA" id="ARBA00022729"/>
    </source>
</evidence>
<feature type="domain" description="Nicastrin small lobe" evidence="12">
    <location>
        <begin position="34"/>
        <end position="201"/>
    </location>
</feature>
<keyword evidence="13" id="KW-1185">Reference proteome</keyword>
<dbReference type="PANTHER" id="PTHR21092:SF0">
    <property type="entry name" value="NICASTRIN"/>
    <property type="match status" value="1"/>
</dbReference>
<dbReference type="AlphaFoldDB" id="A0AAJ6QPL3"/>
<evidence type="ECO:0000256" key="10">
    <source>
        <dbReference type="SAM" id="Phobius"/>
    </source>
</evidence>
<evidence type="ECO:0000259" key="12">
    <source>
        <dbReference type="Pfam" id="PF18266"/>
    </source>
</evidence>
<feature type="chain" id="PRO_5042615234" description="Nicastrin" evidence="11">
    <location>
        <begin position="19"/>
        <end position="670"/>
    </location>
</feature>
<keyword evidence="7 10" id="KW-1133">Transmembrane helix</keyword>
<evidence type="ECO:0000256" key="4">
    <source>
        <dbReference type="ARBA" id="ARBA00022692"/>
    </source>
</evidence>
<feature type="signal peptide" evidence="11">
    <location>
        <begin position="1"/>
        <end position="18"/>
    </location>
</feature>
<keyword evidence="4 10" id="KW-0812">Transmembrane</keyword>
<dbReference type="Gene3D" id="3.40.630.10">
    <property type="entry name" value="Zn peptidases"/>
    <property type="match status" value="1"/>
</dbReference>
<keyword evidence="9" id="KW-0325">Glycoprotein</keyword>
<dbReference type="GO" id="GO:0005886">
    <property type="term" value="C:plasma membrane"/>
    <property type="evidence" value="ECO:0007669"/>
    <property type="project" value="UniProtKB-ARBA"/>
</dbReference>
<keyword evidence="5 11" id="KW-0732">Signal</keyword>
<dbReference type="InterPro" id="IPR008710">
    <property type="entry name" value="Nicastrin"/>
</dbReference>
<dbReference type="SUPFAM" id="SSF53187">
    <property type="entry name" value="Zn-dependent exopeptidases"/>
    <property type="match status" value="1"/>
</dbReference>
<evidence type="ECO:0000256" key="9">
    <source>
        <dbReference type="ARBA" id="ARBA00023180"/>
    </source>
</evidence>
<dbReference type="Pfam" id="PF18266">
    <property type="entry name" value="Ncstrn_small"/>
    <property type="match status" value="1"/>
</dbReference>
<dbReference type="GeneID" id="100901621"/>
<evidence type="ECO:0000256" key="2">
    <source>
        <dbReference type="ARBA" id="ARBA00007717"/>
    </source>
</evidence>
<dbReference type="GO" id="GO:0007219">
    <property type="term" value="P:Notch signaling pathway"/>
    <property type="evidence" value="ECO:0007669"/>
    <property type="project" value="UniProtKB-KW"/>
</dbReference>
<dbReference type="PANTHER" id="PTHR21092">
    <property type="entry name" value="NICASTRIN"/>
    <property type="match status" value="1"/>
</dbReference>
<dbReference type="RefSeq" id="XP_003739717.1">
    <property type="nucleotide sequence ID" value="XM_003739669.2"/>
</dbReference>
<dbReference type="GO" id="GO:0007220">
    <property type="term" value="P:Notch receptor processing"/>
    <property type="evidence" value="ECO:0007669"/>
    <property type="project" value="TreeGrafter"/>
</dbReference>
<gene>
    <name evidence="14" type="primary">LOC100901621</name>
</gene>
<evidence type="ECO:0000256" key="8">
    <source>
        <dbReference type="ARBA" id="ARBA00023136"/>
    </source>
</evidence>
<protein>
    <recommendedName>
        <fullName evidence="3">Nicastrin</fullName>
    </recommendedName>
</protein>
<dbReference type="GO" id="GO:0016485">
    <property type="term" value="P:protein processing"/>
    <property type="evidence" value="ECO:0007669"/>
    <property type="project" value="InterPro"/>
</dbReference>
<evidence type="ECO:0000256" key="11">
    <source>
        <dbReference type="SAM" id="SignalP"/>
    </source>
</evidence>
<evidence type="ECO:0000256" key="7">
    <source>
        <dbReference type="ARBA" id="ARBA00022989"/>
    </source>
</evidence>
<dbReference type="KEGG" id="goe:100901621"/>
<name>A0AAJ6QPL3_9ACAR</name>
<evidence type="ECO:0000313" key="14">
    <source>
        <dbReference type="RefSeq" id="XP_003739717.1"/>
    </source>
</evidence>
<evidence type="ECO:0000256" key="3">
    <source>
        <dbReference type="ARBA" id="ARBA00015303"/>
    </source>
</evidence>
<evidence type="ECO:0000256" key="1">
    <source>
        <dbReference type="ARBA" id="ARBA00004479"/>
    </source>
</evidence>
<evidence type="ECO:0000313" key="13">
    <source>
        <dbReference type="Proteomes" id="UP000694867"/>
    </source>
</evidence>
<organism evidence="13 14">
    <name type="scientific">Galendromus occidentalis</name>
    <name type="common">western predatory mite</name>
    <dbReference type="NCBI Taxonomy" id="34638"/>
    <lineage>
        <taxon>Eukaryota</taxon>
        <taxon>Metazoa</taxon>
        <taxon>Ecdysozoa</taxon>
        <taxon>Arthropoda</taxon>
        <taxon>Chelicerata</taxon>
        <taxon>Arachnida</taxon>
        <taxon>Acari</taxon>
        <taxon>Parasitiformes</taxon>
        <taxon>Mesostigmata</taxon>
        <taxon>Gamasina</taxon>
        <taxon>Phytoseioidea</taxon>
        <taxon>Phytoseiidae</taxon>
        <taxon>Typhlodrominae</taxon>
        <taxon>Galendromus</taxon>
    </lineage>
</organism>
<accession>A0AAJ6QPL3</accession>
<keyword evidence="8 10" id="KW-0472">Membrane</keyword>
<proteinExistence type="inferred from homology"/>
<comment type="similarity">
    <text evidence="2">Belongs to the nicastrin family.</text>
</comment>
<dbReference type="InterPro" id="IPR041084">
    <property type="entry name" value="Ncstrn_small"/>
</dbReference>
<feature type="transmembrane region" description="Helical" evidence="10">
    <location>
        <begin position="627"/>
        <end position="648"/>
    </location>
</feature>
<comment type="subcellular location">
    <subcellularLocation>
        <location evidence="1">Membrane</location>
        <topology evidence="1">Single-pass type I membrane protein</topology>
    </subcellularLocation>
</comment>
<sequence>MLSNLAVPFVLLWAGARANRGVPVSEALPVDFFCFRRLNDTHQFGCSSDYNGNVGVVHVVRGSKDIEYVESTGPPTKYMALIDDVDLRVDTLDRFAKSNRVSGVLVTQTNKKAQAFSIDDTCPNRYSSFYKGEESCQKNKIDGNKVSSALLRDYPFPIFYVNETLTEKVIVCYNKFNKDTTQNSLYEKRKCSLKMFAPMNAAVDSKTCLRRTQLLSYFTLPTHFCDPLENKNVFALLEASEPAQETVIIAARLDSFSLFSGLAPGADSAVSGIVSLLTLAEALTKVKSSTIRNKNILFALFNGEAFDYIGSSRCILDLTNGGFAYNLGMDNITSIIELNQLFLTTDSEKNWFAHVDAEQYNDPEMRKKLDAILTSLKASGRIVDSVDNDLPPSSARRFLNDKPKLATVVLTNYKQTFANHYYNSIFDSYPHRISDIPKQSEKLQGLLASVGDTVLKMVAPPGSSPAPLEINKQLIDDLLVCYLRNSSCPRFQAVVNSISRKILREEPHSLYVSVSPPSGTTSGSTALTYLSLVRYSGRVVDNVTDAEACLALHRANTERNYTWMYGENPKPSEPGICVEHLATMTTARSPAFDSQDSDELHYSTWTESIWSQPEMSLFIQASVRSQYTALALGFVIFATSLLLSVLIYRKSDDIFEDPNPTQTPASPVAC</sequence>
<keyword evidence="6" id="KW-0914">Notch signaling pathway</keyword>